<accession>A0ABQ7E476</accession>
<dbReference type="Proteomes" id="UP000266723">
    <property type="component" value="Unassembled WGS sequence"/>
</dbReference>
<gene>
    <name evidence="1" type="ORF">DY000_02027731</name>
</gene>
<comment type="caution">
    <text evidence="1">The sequence shown here is derived from an EMBL/GenBank/DDBJ whole genome shotgun (WGS) entry which is preliminary data.</text>
</comment>
<protein>
    <submittedName>
        <fullName evidence="1">Uncharacterized protein</fullName>
    </submittedName>
</protein>
<keyword evidence="2" id="KW-1185">Reference proteome</keyword>
<sequence>MVILNPIFKQVQRFFVNVLKTFLRKRWETWGLSTLFVGKMNHGQANCLERQSMNMMLLLQSYIPDDLVDHHLAKNGFQCPDEGLVGISLQFYFILVRLALLSICEHSDFELLRIRPVAVAVATQKFVADVASERKATNRGTAKAKQEAAKVEDISKDLCEM</sequence>
<dbReference type="EMBL" id="QGKV02000299">
    <property type="protein sequence ID" value="KAF3592022.1"/>
    <property type="molecule type" value="Genomic_DNA"/>
</dbReference>
<name>A0ABQ7E476_BRACR</name>
<organism evidence="1 2">
    <name type="scientific">Brassica cretica</name>
    <name type="common">Mustard</name>
    <dbReference type="NCBI Taxonomy" id="69181"/>
    <lineage>
        <taxon>Eukaryota</taxon>
        <taxon>Viridiplantae</taxon>
        <taxon>Streptophyta</taxon>
        <taxon>Embryophyta</taxon>
        <taxon>Tracheophyta</taxon>
        <taxon>Spermatophyta</taxon>
        <taxon>Magnoliopsida</taxon>
        <taxon>eudicotyledons</taxon>
        <taxon>Gunneridae</taxon>
        <taxon>Pentapetalae</taxon>
        <taxon>rosids</taxon>
        <taxon>malvids</taxon>
        <taxon>Brassicales</taxon>
        <taxon>Brassicaceae</taxon>
        <taxon>Brassiceae</taxon>
        <taxon>Brassica</taxon>
    </lineage>
</organism>
<evidence type="ECO:0000313" key="1">
    <source>
        <dbReference type="EMBL" id="KAF3592022.1"/>
    </source>
</evidence>
<proteinExistence type="predicted"/>
<evidence type="ECO:0000313" key="2">
    <source>
        <dbReference type="Proteomes" id="UP000266723"/>
    </source>
</evidence>
<reference evidence="1 2" key="1">
    <citation type="journal article" date="2020" name="BMC Genomics">
        <title>Intraspecific diversification of the crop wild relative Brassica cretica Lam. using demographic model selection.</title>
        <authorList>
            <person name="Kioukis A."/>
            <person name="Michalopoulou V.A."/>
            <person name="Briers L."/>
            <person name="Pirintsos S."/>
            <person name="Studholme D.J."/>
            <person name="Pavlidis P."/>
            <person name="Sarris P.F."/>
        </authorList>
    </citation>
    <scope>NUCLEOTIDE SEQUENCE [LARGE SCALE GENOMIC DNA]</scope>
    <source>
        <strain evidence="2">cv. PFS-1207/04</strain>
    </source>
</reference>